<keyword evidence="6" id="KW-1133">Transmembrane helix</keyword>
<keyword evidence="2" id="KW-0677">Repeat</keyword>
<keyword evidence="6" id="KW-0472">Membrane</keyword>
<evidence type="ECO:0000256" key="3">
    <source>
        <dbReference type="ARBA" id="ARBA00022801"/>
    </source>
</evidence>
<feature type="region of interest" description="Disordered" evidence="5">
    <location>
        <begin position="53"/>
        <end position="93"/>
    </location>
</feature>
<dbReference type="CDD" id="cd02961">
    <property type="entry name" value="PDI_a_family"/>
    <property type="match status" value="1"/>
</dbReference>
<dbReference type="GO" id="GO:0047617">
    <property type="term" value="F:fatty acyl-CoA hydrolase activity"/>
    <property type="evidence" value="ECO:0007669"/>
    <property type="project" value="TreeGrafter"/>
</dbReference>
<dbReference type="InterPro" id="IPR033120">
    <property type="entry name" value="HOTDOG_ACOT"/>
</dbReference>
<evidence type="ECO:0000256" key="6">
    <source>
        <dbReference type="SAM" id="Phobius"/>
    </source>
</evidence>
<dbReference type="InterPro" id="IPR039542">
    <property type="entry name" value="Erv_N"/>
</dbReference>
<protein>
    <submittedName>
        <fullName evidence="9">Acyl-CoA thioester hydrolase-like protein</fullName>
    </submittedName>
</protein>
<organism evidence="9">
    <name type="scientific">Ostreococcus tauri</name>
    <name type="common">Marine green alga</name>
    <dbReference type="NCBI Taxonomy" id="70448"/>
    <lineage>
        <taxon>Eukaryota</taxon>
        <taxon>Viridiplantae</taxon>
        <taxon>Chlorophyta</taxon>
        <taxon>Mamiellophyceae</taxon>
        <taxon>Mamiellales</taxon>
        <taxon>Bathycoccaceae</taxon>
        <taxon>Ostreococcus</taxon>
    </lineage>
</organism>
<dbReference type="Pfam" id="PF07970">
    <property type="entry name" value="COPIIcoated_ERV"/>
    <property type="match status" value="1"/>
</dbReference>
<evidence type="ECO:0000259" key="8">
    <source>
        <dbReference type="PROSITE" id="PS51770"/>
    </source>
</evidence>
<dbReference type="InterPro" id="IPR013766">
    <property type="entry name" value="Thioredoxin_domain"/>
</dbReference>
<keyword evidence="6" id="KW-0812">Transmembrane</keyword>
<evidence type="ECO:0000256" key="5">
    <source>
        <dbReference type="SAM" id="MobiDB-lite"/>
    </source>
</evidence>
<dbReference type="SUPFAM" id="SSF54637">
    <property type="entry name" value="Thioesterase/thiol ester dehydrase-isomerase"/>
    <property type="match status" value="2"/>
</dbReference>
<dbReference type="Pfam" id="PF13850">
    <property type="entry name" value="ERGIC_N"/>
    <property type="match status" value="1"/>
</dbReference>
<dbReference type="InterPro" id="IPR012936">
    <property type="entry name" value="Erv_C"/>
</dbReference>
<dbReference type="Gene3D" id="3.40.30.10">
    <property type="entry name" value="Glutaredoxin"/>
    <property type="match status" value="1"/>
</dbReference>
<evidence type="ECO:0000259" key="7">
    <source>
        <dbReference type="PROSITE" id="PS51352"/>
    </source>
</evidence>
<comment type="similarity">
    <text evidence="1">Belongs to the acyl coenzyme A hydrolase family.</text>
</comment>
<sequence>MRRAIEALGARARRELGFRAMARSTTMTTMTMTTTTTTMTTIDSFVRAARRSYGATTTTTTTTEARRASTARAETEPRATTTNGTSPERSAEEVHIAHTRTHVTKHLWRERLRKAESGKLATKLSDKLVPRTPRTHSAVYVWETDEEMREMYRSHGDGTVRMGRILEDLDSLAGNIAFFHADDDDDTTQTPQLVTASVDRVRLNRPLSLDKDLVLRGEVAFVGTSSMVIRMEGDEVDDEQTVNATVDDARTPEPALTADFTFVARDPETNGPWPVNPLICETKRHKERFQEIQASIVRKKLRSKKGDAALNEFLVKHRAEWVRVQRDRACLIMEMPALTAGYNEVLTSQTEVENMFVAQPQQRNLSGRVFGGFLLRRAYELAFANCQLFSGGQPMFVEMSDIDFKLPVSVGDLVRFKCKVLHTVNAEDARCGKPSVYIEVRAIVTNPHKVTSAVANRFFFKFNVEEFVDTDGVKTGEPVRLRRVLPQSNDEGLLIWDKCIRRTLCTDDDFDQRNNFDGTFSCARGPTRPRASNEEIPLVSQSAPPMVVRRSSTGYASLPGDDDRGTLSILRSCDAYAHPSREASAFVEPTATGGIFTIIVTGIIAGLFYLQVSTLMSTQFVQDIVVARDSVDMTLPVNVRIDFPNVGCELLSLDVVDALHSRRMDITGDNIYKHPLSGPLRFMNLEHASPTLVDVGQHELGTTTDFDHYGNRRIAYDIVGVEAFERMVKIHASGLLMVNFHAPWCSHCREFAPIWEHASEMVRLEIRRIGKPRLALGLASVDCTIEGNDDLCAKLHIQAYPAIRVYRAGSLHPSRENQTSLEERTDDIQFEVYHGKRSAEAIATFAESLLKEVEAGLEGGDSESNPQRRPLVIGHDFDGDGLRDSTVRSPGCSINGQFSINRVPGAFYFHPRSRSHTIGDVDMTHVVKHLSFGTHAPGGPRRFVPRHLRKAWKLIPKDAGGRFAGKLSKPMQFDADTSGRTVFDHYVHVIPRTYHPVGDEPIHIYEYTFSSHAFKLRDDAAERELSRNYRTGGEIDREFGTDDFRRPDGPSIRFSYDISAMGVVTREVHKNLLEWILGCSAILGGLVTCSVGLERFVYASSRAVKRRIGKRD</sequence>
<dbReference type="PANTHER" id="PTHR12655">
    <property type="entry name" value="ACYL-COA THIOESTERASE"/>
    <property type="match status" value="1"/>
</dbReference>
<name>A0A1Y5IDX8_OSTTA</name>
<feature type="domain" description="HotDog ACOT-type" evidence="8">
    <location>
        <begin position="348"/>
        <end position="468"/>
    </location>
</feature>
<evidence type="ECO:0000256" key="4">
    <source>
        <dbReference type="ARBA" id="ARBA00022946"/>
    </source>
</evidence>
<dbReference type="PROSITE" id="PS51770">
    <property type="entry name" value="HOTDOG_ACOT"/>
    <property type="match status" value="2"/>
</dbReference>
<keyword evidence="3 9" id="KW-0378">Hydrolase</keyword>
<reference evidence="9" key="1">
    <citation type="submission" date="2017-04" db="EMBL/GenBank/DDBJ databases">
        <title>Population genomics of picophytoplankton unveils novel chromosome hypervariability.</title>
        <authorList>
            <consortium name="DOE Joint Genome Institute"/>
            <person name="Blanc-Mathieu R."/>
            <person name="Krasovec M."/>
            <person name="Hebrard M."/>
            <person name="Yau S."/>
            <person name="Desgranges E."/>
            <person name="Martin J."/>
            <person name="Schackwitz W."/>
            <person name="Kuo A."/>
            <person name="Salin G."/>
            <person name="Donnadieu C."/>
            <person name="Desdevises Y."/>
            <person name="Sanchez-Ferandin S."/>
            <person name="Moreau H."/>
            <person name="Rivals E."/>
            <person name="Grigoriev I.V."/>
            <person name="Grimsley N."/>
            <person name="Eyre-Walker A."/>
            <person name="Piganeau G."/>
        </authorList>
    </citation>
    <scope>NUCLEOTIDE SEQUENCE [LARGE SCALE GENOMIC DNA]</scope>
    <source>
        <strain evidence="9">RCC 1115</strain>
    </source>
</reference>
<proteinExistence type="inferred from homology"/>
<keyword evidence="4" id="KW-0809">Transit peptide</keyword>
<dbReference type="Gene3D" id="3.10.129.10">
    <property type="entry name" value="Hotdog Thioesterase"/>
    <property type="match status" value="2"/>
</dbReference>
<dbReference type="InterPro" id="IPR036249">
    <property type="entry name" value="Thioredoxin-like_sf"/>
</dbReference>
<dbReference type="InterPro" id="IPR029069">
    <property type="entry name" value="HotDog_dom_sf"/>
</dbReference>
<dbReference type="AlphaFoldDB" id="A0A1Y5IDX8"/>
<feature type="compositionally biased region" description="Low complexity" evidence="5">
    <location>
        <begin position="53"/>
        <end position="82"/>
    </location>
</feature>
<dbReference type="Pfam" id="PF00085">
    <property type="entry name" value="Thioredoxin"/>
    <property type="match status" value="1"/>
</dbReference>
<evidence type="ECO:0000256" key="1">
    <source>
        <dbReference type="ARBA" id="ARBA00010458"/>
    </source>
</evidence>
<dbReference type="EMBL" id="KZ155776">
    <property type="protein sequence ID" value="OUS47746.1"/>
    <property type="molecule type" value="Genomic_DNA"/>
</dbReference>
<evidence type="ECO:0000256" key="2">
    <source>
        <dbReference type="ARBA" id="ARBA00022737"/>
    </source>
</evidence>
<dbReference type="GO" id="GO:0006637">
    <property type="term" value="P:acyl-CoA metabolic process"/>
    <property type="evidence" value="ECO:0007669"/>
    <property type="project" value="TreeGrafter"/>
</dbReference>
<feature type="domain" description="Thioredoxin" evidence="7">
    <location>
        <begin position="676"/>
        <end position="851"/>
    </location>
</feature>
<feature type="domain" description="HotDog ACOT-type" evidence="8">
    <location>
        <begin position="138"/>
        <end position="268"/>
    </location>
</feature>
<feature type="transmembrane region" description="Helical" evidence="6">
    <location>
        <begin position="1075"/>
        <end position="1098"/>
    </location>
</feature>
<dbReference type="SUPFAM" id="SSF52833">
    <property type="entry name" value="Thioredoxin-like"/>
    <property type="match status" value="1"/>
</dbReference>
<dbReference type="CDD" id="cd03442">
    <property type="entry name" value="BFIT_BACH"/>
    <property type="match status" value="2"/>
</dbReference>
<gene>
    <name evidence="9" type="ORF">BE221DRAFT_109423</name>
</gene>
<feature type="region of interest" description="Disordered" evidence="5">
    <location>
        <begin position="856"/>
        <end position="877"/>
    </location>
</feature>
<accession>A0A1Y5IDX8</accession>
<dbReference type="Proteomes" id="UP000195557">
    <property type="component" value="Unassembled WGS sequence"/>
</dbReference>
<evidence type="ECO:0000313" key="9">
    <source>
        <dbReference type="EMBL" id="OUS47746.1"/>
    </source>
</evidence>
<dbReference type="eggNOG" id="KOG2667">
    <property type="taxonomic scope" value="Eukaryota"/>
</dbReference>
<dbReference type="PANTHER" id="PTHR12655:SF0">
    <property type="entry name" value="ACYL-COENZYME A THIOESTERASE 9, MITOCHONDRIAL"/>
    <property type="match status" value="1"/>
</dbReference>
<dbReference type="PROSITE" id="PS51352">
    <property type="entry name" value="THIOREDOXIN_2"/>
    <property type="match status" value="1"/>
</dbReference>